<dbReference type="EMBL" id="JAAGWB010000003">
    <property type="protein sequence ID" value="NEN49518.1"/>
    <property type="molecule type" value="Genomic_DNA"/>
</dbReference>
<evidence type="ECO:0000313" key="4">
    <source>
        <dbReference type="EMBL" id="NEN49518.1"/>
    </source>
</evidence>
<gene>
    <name evidence="4" type="ORF">G3R41_00985</name>
    <name evidence="3" type="ORF">GCU67_00985</name>
</gene>
<keyword evidence="2" id="KW-1133">Transmembrane helix</keyword>
<feature type="compositionally biased region" description="Low complexity" evidence="1">
    <location>
        <begin position="53"/>
        <end position="66"/>
    </location>
</feature>
<reference evidence="4 6" key="2">
    <citation type="submission" date="2020-02" db="EMBL/GenBank/DDBJ databases">
        <title>The WGS of Modestobacter muralis DSM 100205.</title>
        <authorList>
            <person name="Jiang Z."/>
        </authorList>
    </citation>
    <scope>NUCLEOTIDE SEQUENCE [LARGE SCALE GENOMIC DNA]</scope>
    <source>
        <strain evidence="4 6">DSM 100205</strain>
    </source>
</reference>
<organism evidence="3 5">
    <name type="scientific">Modestobacter muralis</name>
    <dbReference type="NCBI Taxonomy" id="1608614"/>
    <lineage>
        <taxon>Bacteria</taxon>
        <taxon>Bacillati</taxon>
        <taxon>Actinomycetota</taxon>
        <taxon>Actinomycetes</taxon>
        <taxon>Geodermatophilales</taxon>
        <taxon>Geodermatophilaceae</taxon>
        <taxon>Modestobacter</taxon>
    </lineage>
</organism>
<accession>A0A6P0EM12</accession>
<reference evidence="3 5" key="1">
    <citation type="submission" date="2020-01" db="EMBL/GenBank/DDBJ databases">
        <title>the WGS Modestobacter muralis CPCC 204518.</title>
        <authorList>
            <person name="Jiang Z."/>
        </authorList>
    </citation>
    <scope>NUCLEOTIDE SEQUENCE [LARGE SCALE GENOMIC DNA]</scope>
    <source>
        <strain evidence="3 5">DSM 100205</strain>
    </source>
</reference>
<evidence type="ECO:0000256" key="1">
    <source>
        <dbReference type="SAM" id="MobiDB-lite"/>
    </source>
</evidence>
<keyword evidence="5" id="KW-1185">Reference proteome</keyword>
<keyword evidence="2" id="KW-0472">Membrane</keyword>
<feature type="transmembrane region" description="Helical" evidence="2">
    <location>
        <begin position="82"/>
        <end position="103"/>
    </location>
</feature>
<proteinExistence type="predicted"/>
<dbReference type="Proteomes" id="UP000471152">
    <property type="component" value="Unassembled WGS sequence"/>
</dbReference>
<name>A0A6P0EM12_9ACTN</name>
<evidence type="ECO:0000313" key="6">
    <source>
        <dbReference type="Proteomes" id="UP000471152"/>
    </source>
</evidence>
<evidence type="ECO:0000313" key="3">
    <source>
        <dbReference type="EMBL" id="NEK92751.1"/>
    </source>
</evidence>
<sequence>MSTDGSTHPTEHGSAGPLPQTPAGATSVGTPDGTPTPGLHAPGSDGTAFPDATGSGTTTQGSIGDGNPDAGEPGWVARNTNALISALLVVIVAALAIAAVVLYRNQRDDANADTEAAVTSFLSGQDLEVETIDCTGDTCAVIVGGQAATVLVQEDDEGDQHFGVSAYSGD</sequence>
<evidence type="ECO:0000256" key="2">
    <source>
        <dbReference type="SAM" id="Phobius"/>
    </source>
</evidence>
<feature type="region of interest" description="Disordered" evidence="1">
    <location>
        <begin position="1"/>
        <end position="73"/>
    </location>
</feature>
<evidence type="ECO:0000313" key="5">
    <source>
        <dbReference type="Proteomes" id="UP000468828"/>
    </source>
</evidence>
<dbReference type="RefSeq" id="WP_163609143.1">
    <property type="nucleotide sequence ID" value="NZ_JAAGWB010000003.1"/>
</dbReference>
<keyword evidence="2" id="KW-0812">Transmembrane</keyword>
<dbReference type="Proteomes" id="UP000468828">
    <property type="component" value="Unassembled WGS sequence"/>
</dbReference>
<evidence type="ECO:0008006" key="7">
    <source>
        <dbReference type="Google" id="ProtNLM"/>
    </source>
</evidence>
<protein>
    <recommendedName>
        <fullName evidence="7">DUF4333 domain-containing protein</fullName>
    </recommendedName>
</protein>
<dbReference type="EMBL" id="JAAGWH010000003">
    <property type="protein sequence ID" value="NEK92751.1"/>
    <property type="molecule type" value="Genomic_DNA"/>
</dbReference>
<dbReference type="AlphaFoldDB" id="A0A6P0EM12"/>
<comment type="caution">
    <text evidence="3">The sequence shown here is derived from an EMBL/GenBank/DDBJ whole genome shotgun (WGS) entry which is preliminary data.</text>
</comment>